<feature type="domain" description="Effector-associated" evidence="2">
    <location>
        <begin position="119"/>
        <end position="178"/>
    </location>
</feature>
<keyword evidence="1" id="KW-0812">Transmembrane</keyword>
<keyword evidence="1" id="KW-1133">Transmembrane helix</keyword>
<keyword evidence="3" id="KW-0614">Plasmid</keyword>
<evidence type="ECO:0000259" key="2">
    <source>
        <dbReference type="Pfam" id="PF19960"/>
    </source>
</evidence>
<organism evidence="3 4">
    <name type="scientific">Candidatus Promineifilum breve</name>
    <dbReference type="NCBI Taxonomy" id="1806508"/>
    <lineage>
        <taxon>Bacteria</taxon>
        <taxon>Bacillati</taxon>
        <taxon>Chloroflexota</taxon>
        <taxon>Ardenticatenia</taxon>
        <taxon>Candidatus Promineifilales</taxon>
        <taxon>Candidatus Promineifilaceae</taxon>
        <taxon>Candidatus Promineifilum</taxon>
    </lineage>
</organism>
<dbReference type="InterPro" id="IPR045435">
    <property type="entry name" value="EAD7"/>
</dbReference>
<sequence length="182" mass="19921">MAAVTDFAAVIIVGLALAVLAVSWIWRASARASIIESLERAMVSNQARQDAQQSEIDDLRNQIAELREGRIADHALLEEWIAYARRLAALFREATGQEPPPEPAARARVVSPGDLGRLARTIENRFSLDEMTNLAFELGMDGSVTGDTQATRAVSLVNVAKRRGLLVRLIELCRAERPNGGF</sequence>
<dbReference type="EMBL" id="LN890657">
    <property type="protein sequence ID" value="CUS06417.1"/>
    <property type="molecule type" value="Genomic_DNA"/>
</dbReference>
<evidence type="ECO:0000313" key="4">
    <source>
        <dbReference type="Proteomes" id="UP000215027"/>
    </source>
</evidence>
<reference evidence="3" key="1">
    <citation type="submission" date="2016-01" db="EMBL/GenBank/DDBJ databases">
        <authorList>
            <person name="Mcilroy J.S."/>
            <person name="Karst M S."/>
            <person name="Albertsen M."/>
        </authorList>
    </citation>
    <scope>NUCLEOTIDE SEQUENCE</scope>
    <source>
        <strain evidence="3">Cfx-K</strain>
        <plasmid evidence="3">III</plasmid>
    </source>
</reference>
<accession>A0A161JZJ2</accession>
<keyword evidence="1" id="KW-0472">Membrane</keyword>
<dbReference type="AlphaFoldDB" id="A0A161JZJ2"/>
<dbReference type="KEGG" id="pbf:CFX0092_P0017"/>
<protein>
    <recommendedName>
        <fullName evidence="2">Effector-associated domain-containing protein</fullName>
    </recommendedName>
</protein>
<geneLocation type="plasmid" evidence="3 4">
    <name>III</name>
</geneLocation>
<feature type="transmembrane region" description="Helical" evidence="1">
    <location>
        <begin position="7"/>
        <end position="26"/>
    </location>
</feature>
<evidence type="ECO:0000256" key="1">
    <source>
        <dbReference type="SAM" id="Phobius"/>
    </source>
</evidence>
<name>A0A161JZJ2_9CHLR</name>
<proteinExistence type="predicted"/>
<gene>
    <name evidence="3" type="ORF">CFX0092_P0017</name>
</gene>
<dbReference type="Proteomes" id="UP000215027">
    <property type="component" value="Plasmid III"/>
</dbReference>
<dbReference type="Pfam" id="PF19960">
    <property type="entry name" value="EAD7"/>
    <property type="match status" value="1"/>
</dbReference>
<keyword evidence="4" id="KW-1185">Reference proteome</keyword>
<evidence type="ECO:0000313" key="3">
    <source>
        <dbReference type="EMBL" id="CUS06417.1"/>
    </source>
</evidence>